<protein>
    <submittedName>
        <fullName evidence="7">Protein tis11</fullName>
    </submittedName>
</protein>
<dbReference type="Proteomes" id="UP001150062">
    <property type="component" value="Unassembled WGS sequence"/>
</dbReference>
<feature type="zinc finger region" description="C3H1-type" evidence="4">
    <location>
        <begin position="129"/>
        <end position="158"/>
    </location>
</feature>
<comment type="caution">
    <text evidence="7">The sequence shown here is derived from an EMBL/GenBank/DDBJ whole genome shotgun (WGS) entry which is preliminary data.</text>
</comment>
<evidence type="ECO:0000256" key="2">
    <source>
        <dbReference type="ARBA" id="ARBA00022771"/>
    </source>
</evidence>
<dbReference type="Gene3D" id="4.10.1000.10">
    <property type="entry name" value="Zinc finger, CCCH-type"/>
    <property type="match status" value="1"/>
</dbReference>
<evidence type="ECO:0000256" key="3">
    <source>
        <dbReference type="ARBA" id="ARBA00022833"/>
    </source>
</evidence>
<evidence type="ECO:0000256" key="5">
    <source>
        <dbReference type="SAM" id="MobiDB-lite"/>
    </source>
</evidence>
<feature type="domain" description="C3H1-type" evidence="6">
    <location>
        <begin position="129"/>
        <end position="158"/>
    </location>
</feature>
<evidence type="ECO:0000256" key="4">
    <source>
        <dbReference type="PROSITE-ProRule" id="PRU00723"/>
    </source>
</evidence>
<evidence type="ECO:0000259" key="6">
    <source>
        <dbReference type="PROSITE" id="PS50103"/>
    </source>
</evidence>
<dbReference type="EMBL" id="JAOAOG010000166">
    <property type="protein sequence ID" value="KAJ6244101.1"/>
    <property type="molecule type" value="Genomic_DNA"/>
</dbReference>
<sequence length="202" mass="24430">MYQNGSTLIQYPQRSFYNDPREEFRVRRFPVHNIYFPTDSVEKLSPSLYNIPNFHNKNHKHINNKNYNTLLYQNKQKRDPSPIRNHKNHNHNRHHKHTHSYNHEYDHKQEKDYGTSTQMKSATKHKNLKYKTEMCRNFFSTECFCGFGKRCNFIHFRENPESIAIGSIHALKKMGIYNQIYKKKNKKRNKSRLPIFRTLGNN</sequence>
<reference evidence="7" key="1">
    <citation type="submission" date="2022-08" db="EMBL/GenBank/DDBJ databases">
        <title>Novel sulfate-reducing endosymbionts in the free-living metamonad Anaeramoeba.</title>
        <authorList>
            <person name="Jerlstrom-Hultqvist J."/>
            <person name="Cepicka I."/>
            <person name="Gallot-Lavallee L."/>
            <person name="Salas-Leiva D."/>
            <person name="Curtis B.A."/>
            <person name="Zahonova K."/>
            <person name="Pipaliya S."/>
            <person name="Dacks J."/>
            <person name="Roger A.J."/>
        </authorList>
    </citation>
    <scope>NUCLEOTIDE SEQUENCE</scope>
    <source>
        <strain evidence="7">Schooner1</strain>
    </source>
</reference>
<organism evidence="7 8">
    <name type="scientific">Anaeramoeba flamelloides</name>
    <dbReference type="NCBI Taxonomy" id="1746091"/>
    <lineage>
        <taxon>Eukaryota</taxon>
        <taxon>Metamonada</taxon>
        <taxon>Anaeramoebidae</taxon>
        <taxon>Anaeramoeba</taxon>
    </lineage>
</organism>
<accession>A0ABQ8YHM9</accession>
<name>A0ABQ8YHM9_9EUKA</name>
<dbReference type="PROSITE" id="PS50103">
    <property type="entry name" value="ZF_C3H1"/>
    <property type="match status" value="1"/>
</dbReference>
<dbReference type="InterPro" id="IPR000571">
    <property type="entry name" value="Znf_CCCH"/>
</dbReference>
<keyword evidence="3 4" id="KW-0862">Zinc</keyword>
<evidence type="ECO:0000313" key="7">
    <source>
        <dbReference type="EMBL" id="KAJ6244101.1"/>
    </source>
</evidence>
<keyword evidence="2 4" id="KW-0863">Zinc-finger</keyword>
<proteinExistence type="predicted"/>
<keyword evidence="1 4" id="KW-0479">Metal-binding</keyword>
<dbReference type="InterPro" id="IPR036855">
    <property type="entry name" value="Znf_CCCH_sf"/>
</dbReference>
<evidence type="ECO:0000313" key="8">
    <source>
        <dbReference type="Proteomes" id="UP001150062"/>
    </source>
</evidence>
<evidence type="ECO:0000256" key="1">
    <source>
        <dbReference type="ARBA" id="ARBA00022723"/>
    </source>
</evidence>
<gene>
    <name evidence="7" type="ORF">M0813_21365</name>
</gene>
<feature type="region of interest" description="Disordered" evidence="5">
    <location>
        <begin position="77"/>
        <end position="102"/>
    </location>
</feature>
<feature type="compositionally biased region" description="Basic residues" evidence="5">
    <location>
        <begin position="84"/>
        <end position="100"/>
    </location>
</feature>
<keyword evidence="8" id="KW-1185">Reference proteome</keyword>
<dbReference type="SUPFAM" id="SSF90229">
    <property type="entry name" value="CCCH zinc finger"/>
    <property type="match status" value="1"/>
</dbReference>